<evidence type="ECO:0000313" key="4">
    <source>
        <dbReference type="Proteomes" id="UP000785679"/>
    </source>
</evidence>
<gene>
    <name evidence="3" type="ORF">FGO68_gene998</name>
</gene>
<dbReference type="Proteomes" id="UP000785679">
    <property type="component" value="Unassembled WGS sequence"/>
</dbReference>
<protein>
    <submittedName>
        <fullName evidence="3">Uncharacterized protein</fullName>
    </submittedName>
</protein>
<dbReference type="AlphaFoldDB" id="A0A8J8P3F1"/>
<evidence type="ECO:0000256" key="2">
    <source>
        <dbReference type="SAM" id="MobiDB-lite"/>
    </source>
</evidence>
<feature type="coiled-coil region" evidence="1">
    <location>
        <begin position="210"/>
        <end position="257"/>
    </location>
</feature>
<feature type="coiled-coil region" evidence="1">
    <location>
        <begin position="93"/>
        <end position="120"/>
    </location>
</feature>
<dbReference type="EMBL" id="RRYP01000990">
    <property type="protein sequence ID" value="TNV86558.1"/>
    <property type="molecule type" value="Genomic_DNA"/>
</dbReference>
<keyword evidence="4" id="KW-1185">Reference proteome</keyword>
<name>A0A8J8P3F1_HALGN</name>
<keyword evidence="1" id="KW-0175">Coiled coil</keyword>
<feature type="region of interest" description="Disordered" evidence="2">
    <location>
        <begin position="287"/>
        <end position="310"/>
    </location>
</feature>
<proteinExistence type="predicted"/>
<evidence type="ECO:0000313" key="3">
    <source>
        <dbReference type="EMBL" id="TNV86558.1"/>
    </source>
</evidence>
<comment type="caution">
    <text evidence="3">The sequence shown here is derived from an EMBL/GenBank/DDBJ whole genome shotgun (WGS) entry which is preliminary data.</text>
</comment>
<reference evidence="3" key="1">
    <citation type="submission" date="2019-06" db="EMBL/GenBank/DDBJ databases">
        <authorList>
            <person name="Zheng W."/>
        </authorList>
    </citation>
    <scope>NUCLEOTIDE SEQUENCE</scope>
    <source>
        <strain evidence="3">QDHG01</strain>
    </source>
</reference>
<accession>A0A8J8P3F1</accession>
<evidence type="ECO:0000256" key="1">
    <source>
        <dbReference type="SAM" id="Coils"/>
    </source>
</evidence>
<organism evidence="3 4">
    <name type="scientific">Halteria grandinella</name>
    <dbReference type="NCBI Taxonomy" id="5974"/>
    <lineage>
        <taxon>Eukaryota</taxon>
        <taxon>Sar</taxon>
        <taxon>Alveolata</taxon>
        <taxon>Ciliophora</taxon>
        <taxon>Intramacronucleata</taxon>
        <taxon>Spirotrichea</taxon>
        <taxon>Stichotrichia</taxon>
        <taxon>Sporadotrichida</taxon>
        <taxon>Halteriidae</taxon>
        <taxon>Halteria</taxon>
    </lineage>
</organism>
<sequence length="310" mass="36227">MVGNISIDGFKRERYVVKVKDISDELVRAYHALNEEEAKIETQYAQQLMDNSLQRTQQYSLIEENKQSYSTEKEAKQYEAEEQESYMESIRYITSLLLKIETLEESKKQLLAKLVLKEKKWIENDKIFKERRFTLMSVLQYDLALAIDCSKHLLFVETVSQRRLSLHEKYVLMINQVFERNRLKSLQFISDIKEIVTERQDQLVDLKLNFDELIIKDKQIEDDIEQMKRQINEMTNLANMRKERDYLNEDIQDTELRITQLKKVLGINDKLPGSIGLAIMKEGALKKGGPSTATIQADEGAAKGKSSFKK</sequence>